<comment type="caution">
    <text evidence="1">The sequence shown here is derived from an EMBL/GenBank/DDBJ whole genome shotgun (WGS) entry which is preliminary data.</text>
</comment>
<dbReference type="VEuPathDB" id="TriTrypDB:TCDM_01370"/>
<accession>V5BQ18</accession>
<organism evidence="1 2">
    <name type="scientific">Trypanosoma cruzi Dm28c</name>
    <dbReference type="NCBI Taxonomy" id="1416333"/>
    <lineage>
        <taxon>Eukaryota</taxon>
        <taxon>Discoba</taxon>
        <taxon>Euglenozoa</taxon>
        <taxon>Kinetoplastea</taxon>
        <taxon>Metakinetoplastina</taxon>
        <taxon>Trypanosomatida</taxon>
        <taxon>Trypanosomatidae</taxon>
        <taxon>Trypanosoma</taxon>
        <taxon>Schizotrypanum</taxon>
    </lineage>
</organism>
<protein>
    <submittedName>
        <fullName evidence="1">Uncharacterized protein</fullName>
    </submittedName>
</protein>
<proteinExistence type="predicted"/>
<dbReference type="Proteomes" id="UP000017861">
    <property type="component" value="Unassembled WGS sequence"/>
</dbReference>
<sequence>MLTLHDGVVGVVRVLLLDDRVEDGMTVDAARHIASLFSTPLRRAWLLKEGSVTYTKCLGLDEQALLLSVQLVDLMASDTETSLTPDEERVQFRSSHLLQQQKINQEKRFLKRETIQERLHLGIATIFNATLHLMPRSEDKSLFAAATNASAFTIGTFSHPHFASSPYAWLLNLIQMRFYLHYAVSQCLRGVPRSVHHQGHCYSLWNHFRLEYWSCLRLQIPFRCNTLHFFKKC</sequence>
<name>V5BQ18_TRYCR</name>
<evidence type="ECO:0000313" key="1">
    <source>
        <dbReference type="EMBL" id="ESS69924.1"/>
    </source>
</evidence>
<dbReference type="EMBL" id="AYLP01000008">
    <property type="protein sequence ID" value="ESS69924.1"/>
    <property type="molecule type" value="Genomic_DNA"/>
</dbReference>
<evidence type="ECO:0000313" key="2">
    <source>
        <dbReference type="Proteomes" id="UP000017861"/>
    </source>
</evidence>
<gene>
    <name evidence="1" type="ORF">TCDM_01370</name>
</gene>
<reference evidence="1 2" key="1">
    <citation type="journal article" date="2014" name="Genome Announc.">
        <title>Trypanosoma cruzi Clone Dm28c Draft Genome Sequence.</title>
        <authorList>
            <person name="Grisard E.C."/>
            <person name="Teixeira S.M."/>
            <person name="de Almeida L.G."/>
            <person name="Stoco P.H."/>
            <person name="Gerber A.L."/>
            <person name="Talavera-Lopez C."/>
            <person name="Lima O.C."/>
            <person name="Andersson B."/>
            <person name="de Vasconcelos A.T."/>
        </authorList>
    </citation>
    <scope>NUCLEOTIDE SEQUENCE [LARGE SCALE GENOMIC DNA]</scope>
    <source>
        <strain evidence="1 2">Dm28c</strain>
    </source>
</reference>
<dbReference type="AlphaFoldDB" id="V5BQ18"/>